<gene>
    <name evidence="2" type="ORF">RCOM_1876340</name>
</gene>
<feature type="region of interest" description="Disordered" evidence="1">
    <location>
        <begin position="138"/>
        <end position="186"/>
    </location>
</feature>
<dbReference type="Proteomes" id="UP000008311">
    <property type="component" value="Unassembled WGS sequence"/>
</dbReference>
<keyword evidence="3" id="KW-1185">Reference proteome</keyword>
<dbReference type="EMBL" id="EQ980595">
    <property type="protein sequence ID" value="EEF25068.1"/>
    <property type="molecule type" value="Genomic_DNA"/>
</dbReference>
<reference evidence="3" key="1">
    <citation type="journal article" date="2010" name="Nat. Biotechnol.">
        <title>Draft genome sequence of the oilseed species Ricinus communis.</title>
        <authorList>
            <person name="Chan A.P."/>
            <person name="Crabtree J."/>
            <person name="Zhao Q."/>
            <person name="Lorenzi H."/>
            <person name="Orvis J."/>
            <person name="Puiu D."/>
            <person name="Melake-Berhan A."/>
            <person name="Jones K.M."/>
            <person name="Redman J."/>
            <person name="Chen G."/>
            <person name="Cahoon E.B."/>
            <person name="Gedil M."/>
            <person name="Stanke M."/>
            <person name="Haas B.J."/>
            <person name="Wortman J.R."/>
            <person name="Fraser-Liggett C.M."/>
            <person name="Ravel J."/>
            <person name="Rabinowicz P.D."/>
        </authorList>
    </citation>
    <scope>NUCLEOTIDE SEQUENCE [LARGE SCALE GENOMIC DNA]</scope>
    <source>
        <strain evidence="3">cv. Hale</strain>
    </source>
</reference>
<evidence type="ECO:0000313" key="3">
    <source>
        <dbReference type="Proteomes" id="UP000008311"/>
    </source>
</evidence>
<feature type="compositionally biased region" description="Basic residues" evidence="1">
    <location>
        <begin position="167"/>
        <end position="186"/>
    </location>
</feature>
<feature type="region of interest" description="Disordered" evidence="1">
    <location>
        <begin position="201"/>
        <end position="245"/>
    </location>
</feature>
<accession>B9TGE7</accession>
<name>B9TGE7_RICCO</name>
<evidence type="ECO:0000313" key="2">
    <source>
        <dbReference type="EMBL" id="EEF25068.1"/>
    </source>
</evidence>
<proteinExistence type="predicted"/>
<dbReference type="AlphaFoldDB" id="B9TGE7"/>
<sequence>MAPVTVSRAGPRPDGCAAWPAMGKAPATAAAPRNWRLFMRRYRGRCDLLIIAILSNGFVFHRHGFDPRSDRGRGIVHAGPASHADRQCRHSRPLACRDVMACRHCRRVRQALSAAAPDGLVWRGQLYLFRFDPAPAAPDAASGTIARRGRAGDGPALQQRPAELLPRRRRQHGHAQRRRAGTGTAARHRLAQLWRRPHIHPPAQAQQTHRQGRPDGRQPAADGRRPPGQLAARHQQDGQSGWTTDQSNFSLRELNRSYLYPIFAKALLNLGSLSYIRLQVLRVLHGLHRFAVLS</sequence>
<organism evidence="2 3">
    <name type="scientific">Ricinus communis</name>
    <name type="common">Castor bean</name>
    <dbReference type="NCBI Taxonomy" id="3988"/>
    <lineage>
        <taxon>Eukaryota</taxon>
        <taxon>Viridiplantae</taxon>
        <taxon>Streptophyta</taxon>
        <taxon>Embryophyta</taxon>
        <taxon>Tracheophyta</taxon>
        <taxon>Spermatophyta</taxon>
        <taxon>Magnoliopsida</taxon>
        <taxon>eudicotyledons</taxon>
        <taxon>Gunneridae</taxon>
        <taxon>Pentapetalae</taxon>
        <taxon>rosids</taxon>
        <taxon>fabids</taxon>
        <taxon>Malpighiales</taxon>
        <taxon>Euphorbiaceae</taxon>
        <taxon>Acalyphoideae</taxon>
        <taxon>Acalypheae</taxon>
        <taxon>Ricinus</taxon>
    </lineage>
</organism>
<evidence type="ECO:0000256" key="1">
    <source>
        <dbReference type="SAM" id="MobiDB-lite"/>
    </source>
</evidence>
<protein>
    <submittedName>
        <fullName evidence="2">Uncharacterized protein</fullName>
    </submittedName>
</protein>
<dbReference type="InParanoid" id="B9TGE7"/>